<dbReference type="Proteomes" id="UP001165190">
    <property type="component" value="Unassembled WGS sequence"/>
</dbReference>
<evidence type="ECO:0000313" key="2">
    <source>
        <dbReference type="Proteomes" id="UP001165190"/>
    </source>
</evidence>
<protein>
    <submittedName>
        <fullName evidence="1">Uncharacterized protein</fullName>
    </submittedName>
</protein>
<dbReference type="InterPro" id="IPR044974">
    <property type="entry name" value="Disease_R_plants"/>
</dbReference>
<evidence type="ECO:0000313" key="1">
    <source>
        <dbReference type="EMBL" id="GMI87232.1"/>
    </source>
</evidence>
<reference evidence="1" key="1">
    <citation type="submission" date="2023-05" db="EMBL/GenBank/DDBJ databases">
        <title>Genome and transcriptome analyses reveal genes involved in the formation of fine ridges on petal epidermal cells in Hibiscus trionum.</title>
        <authorList>
            <person name="Koshimizu S."/>
            <person name="Masuda S."/>
            <person name="Ishii T."/>
            <person name="Shirasu K."/>
            <person name="Hoshino A."/>
            <person name="Arita M."/>
        </authorList>
    </citation>
    <scope>NUCLEOTIDE SEQUENCE</scope>
    <source>
        <strain evidence="1">Hamamatsu line</strain>
    </source>
</reference>
<accession>A0A9W7I1I2</accession>
<gene>
    <name evidence="1" type="ORF">HRI_002392500</name>
</gene>
<dbReference type="PANTHER" id="PTHR11017">
    <property type="entry name" value="LEUCINE-RICH REPEAT-CONTAINING PROTEIN"/>
    <property type="match status" value="1"/>
</dbReference>
<comment type="caution">
    <text evidence="1">The sequence shown here is derived from an EMBL/GenBank/DDBJ whole genome shotgun (WGS) entry which is preliminary data.</text>
</comment>
<keyword evidence="2" id="KW-1185">Reference proteome</keyword>
<organism evidence="1 2">
    <name type="scientific">Hibiscus trionum</name>
    <name type="common">Flower of an hour</name>
    <dbReference type="NCBI Taxonomy" id="183268"/>
    <lineage>
        <taxon>Eukaryota</taxon>
        <taxon>Viridiplantae</taxon>
        <taxon>Streptophyta</taxon>
        <taxon>Embryophyta</taxon>
        <taxon>Tracheophyta</taxon>
        <taxon>Spermatophyta</taxon>
        <taxon>Magnoliopsida</taxon>
        <taxon>eudicotyledons</taxon>
        <taxon>Gunneridae</taxon>
        <taxon>Pentapetalae</taxon>
        <taxon>rosids</taxon>
        <taxon>malvids</taxon>
        <taxon>Malvales</taxon>
        <taxon>Malvaceae</taxon>
        <taxon>Malvoideae</taxon>
        <taxon>Hibiscus</taxon>
    </lineage>
</organism>
<dbReference type="EMBL" id="BSYR01000022">
    <property type="protein sequence ID" value="GMI87232.1"/>
    <property type="molecule type" value="Genomic_DNA"/>
</dbReference>
<dbReference type="AlphaFoldDB" id="A0A9W7I1I2"/>
<sequence length="230" mass="26925">MKNIEQILSCFYKGAVCGISNLVDKHLLDISPIKDIPAHERLGKGKAMREDRRKRYQLENSWLTTSHCRVVGAGITNFLDQSISMHDMVEEMGKKIVCQESKDPGKRSRLWTLEDVSQVLVHNKGTDQIEGMKLDMSQIDNLRFFPTVFEKMYNLRYINFYFPPFSTGKYKKLHADQVGILSVPDELRFLHWEYFPFKYLSSSFNPKNLLVLKLPYGDMEQLWNEDDYQV</sequence>
<dbReference type="GO" id="GO:0006952">
    <property type="term" value="P:defense response"/>
    <property type="evidence" value="ECO:0007669"/>
    <property type="project" value="InterPro"/>
</dbReference>
<proteinExistence type="predicted"/>
<dbReference type="OrthoDB" id="1752253at2759"/>
<dbReference type="PANTHER" id="PTHR11017:SF479">
    <property type="entry name" value="DISEASE RESISTANCE PROTEIN (TIR-NBS-LRR CLASS) FAMILY"/>
    <property type="match status" value="1"/>
</dbReference>
<name>A0A9W7I1I2_HIBTR</name>